<accession>A0A7U2HVY5</accession>
<comment type="similarity">
    <text evidence="1">Belongs to the CCM1 family.</text>
</comment>
<keyword evidence="2" id="KW-0677">Repeat</keyword>
<protein>
    <recommendedName>
        <fullName evidence="9">Pentacotripeptide-repeat region of PRORP domain-containing protein</fullName>
    </recommendedName>
</protein>
<dbReference type="InterPro" id="IPR011990">
    <property type="entry name" value="TPR-like_helical_dom_sf"/>
</dbReference>
<keyword evidence="8" id="KW-1185">Reference proteome</keyword>
<dbReference type="NCBIfam" id="TIGR00756">
    <property type="entry name" value="PPR"/>
    <property type="match status" value="1"/>
</dbReference>
<dbReference type="VEuPathDB" id="FungiDB:JI435_024290"/>
<evidence type="ECO:0000256" key="4">
    <source>
        <dbReference type="ARBA" id="ARBA00044511"/>
    </source>
</evidence>
<feature type="repeat" description="PPR" evidence="5">
    <location>
        <begin position="472"/>
        <end position="506"/>
    </location>
</feature>
<feature type="region of interest" description="Disordered" evidence="6">
    <location>
        <begin position="888"/>
        <end position="952"/>
    </location>
</feature>
<dbReference type="OrthoDB" id="185373at2759"/>
<evidence type="ECO:0000313" key="7">
    <source>
        <dbReference type="EMBL" id="QRC92294.1"/>
    </source>
</evidence>
<dbReference type="Proteomes" id="UP000663193">
    <property type="component" value="Chromosome 2"/>
</dbReference>
<name>A0A7U2HVY5_PHANO</name>
<dbReference type="Pfam" id="PF13041">
    <property type="entry name" value="PPR_2"/>
    <property type="match status" value="1"/>
</dbReference>
<comment type="function">
    <text evidence="3">Regulates mitochondrial small subunit maturation by controlling 15S rRNA 5'-end processing. Localizes to the 5' precursor of the 15S rRNA in a position that is subsequently occupied by mS47 in the mature yeast mtSSU. Uses structure and sequence-specific RNA recognition, binding to a single-stranded region of the precursor and specifically recognizing bases -6 to -1. The exchange of Ccm1 for mS47 is coupled to the irreversible removal of precursor rRNA that is accompanied by conformational changes of the mitoribosomal proteins uS5m and mS26. These conformational changes signal completion of 5'-end rRNA processing through protection of the mature 5'-end of the 15S rRNA and stabilization of mS47. The removal of the 5' precursor together with the dissociation of Ccm1 may be catalyzed by the 5'-3' exoribonuclease Pet127. Involved in the specific removal of group I introns in mitochondrial encoded transcripts.</text>
</comment>
<evidence type="ECO:0008006" key="9">
    <source>
        <dbReference type="Google" id="ProtNLM"/>
    </source>
</evidence>
<dbReference type="EMBL" id="CP069024">
    <property type="protein sequence ID" value="QRC92294.1"/>
    <property type="molecule type" value="Genomic_DNA"/>
</dbReference>
<feature type="compositionally biased region" description="Basic and acidic residues" evidence="6">
    <location>
        <begin position="913"/>
        <end position="923"/>
    </location>
</feature>
<evidence type="ECO:0000256" key="5">
    <source>
        <dbReference type="PROSITE-ProRule" id="PRU00708"/>
    </source>
</evidence>
<feature type="region of interest" description="Disordered" evidence="6">
    <location>
        <begin position="37"/>
        <end position="81"/>
    </location>
</feature>
<gene>
    <name evidence="7" type="ORF">JI435_024290</name>
</gene>
<dbReference type="Gene3D" id="1.25.40.10">
    <property type="entry name" value="Tetratricopeptide repeat domain"/>
    <property type="match status" value="3"/>
</dbReference>
<dbReference type="AlphaFoldDB" id="A0A7U2HVY5"/>
<organism evidence="7 8">
    <name type="scientific">Phaeosphaeria nodorum (strain SN15 / ATCC MYA-4574 / FGSC 10173)</name>
    <name type="common">Glume blotch fungus</name>
    <name type="synonym">Parastagonospora nodorum</name>
    <dbReference type="NCBI Taxonomy" id="321614"/>
    <lineage>
        <taxon>Eukaryota</taxon>
        <taxon>Fungi</taxon>
        <taxon>Dikarya</taxon>
        <taxon>Ascomycota</taxon>
        <taxon>Pezizomycotina</taxon>
        <taxon>Dothideomycetes</taxon>
        <taxon>Pleosporomycetidae</taxon>
        <taxon>Pleosporales</taxon>
        <taxon>Pleosporineae</taxon>
        <taxon>Phaeosphaeriaceae</taxon>
        <taxon>Parastagonospora</taxon>
    </lineage>
</organism>
<evidence type="ECO:0000256" key="3">
    <source>
        <dbReference type="ARBA" id="ARBA00044493"/>
    </source>
</evidence>
<evidence type="ECO:0000256" key="6">
    <source>
        <dbReference type="SAM" id="MobiDB-lite"/>
    </source>
</evidence>
<dbReference type="InterPro" id="IPR002885">
    <property type="entry name" value="PPR_rpt"/>
</dbReference>
<feature type="repeat" description="PPR" evidence="5">
    <location>
        <begin position="768"/>
        <end position="802"/>
    </location>
</feature>
<dbReference type="PANTHER" id="PTHR47447:SF23">
    <property type="entry name" value="PENTACOTRIPEPTIDE-REPEAT REGION OF PRORP DOMAIN-CONTAINING PROTEIN"/>
    <property type="match status" value="1"/>
</dbReference>
<sequence>MLGSYVCRQCRAHLRRRILPVRTPHWQSRATIVSFRKIPTGQTEAAQSEAQPQEDQLEDERHSRPGRRDPNGGTGPRGRYSGLVDRAEKRAPPEHLLDVVPQSSGIETPQHQGGPAVAIKQALDARDKKGSVDEAWALFEENYTSRDCEALTNPHDGDLALLKNGQIFTELLQKVNGALCNAPGKYTTTPTKVLFKYEQLGLATPELWSRTTLPYLTQTAMFIINAPSTNSKNLPSILSELLSLWRLFFQCRGRNPQLDSISKEWNLPKPEEMPISYSSKDFNLRMQDYHPAQIGNTSLGFLAVYFYTLSDALSTIETLYKEAEPFIQFLQRILADSSVVSVYKYPQNSAGFKKLPKQVQAEILKEIDTAPYRALEQIAAQGATMKNPTSSPETNLELFQLRRIARAVLSKQSSSVLDVLWNDIQRMYTNDGSPAIPRRIYNAFLSGYLSLFASQRSVEVWNHMIAHGVQPDLQSWIALLQGCETAKDYEGFDAMWKRMLNTGIEPDNYAWTTRVHGLFGLRKIDEGLAALDDMGRRWLFAENAINLSDSKRKGAKRLPTSAKAANKCTKPSIEVINGAVSALAQLPLTAIRQEKRVGYVQKILGWAGNFSIKPDAITYNSLIQLYLRAGDYSTAFKILRQMEKEGIAADIATHTLLITASFDNGSFAGLTAAQQTQKIISVLDSLEAGGIKLNDHAYSIAIDRMLKTYGNHKAVNSIMQYMQARNRALSAHAYVSLITYMFQQSPPPMPAIDSMVDTFFTSHRVSTDQYLFDRTIEGYASHGETSKMMSVLSRMRRLGALPGWQALTTIIEALYKDGETVRARQIVREVEGGEGVGKAGVVGGRAGENRFFHTAQRLGLYGEHDGREDGDMDRGMGRMDDFVVSDALSRGSQNEQPLETHQKRQQEQGIPRSRPDAPLHQERAPAPSADEEDVHGFLTDDYEDTHPKANRQ</sequence>
<feature type="compositionally biased region" description="Basic and acidic residues" evidence="6">
    <location>
        <begin position="59"/>
        <end position="70"/>
    </location>
</feature>
<evidence type="ECO:0000256" key="1">
    <source>
        <dbReference type="ARBA" id="ARBA00006192"/>
    </source>
</evidence>
<feature type="compositionally biased region" description="Polar residues" evidence="6">
    <location>
        <begin position="40"/>
        <end position="54"/>
    </location>
</feature>
<reference evidence="8" key="1">
    <citation type="journal article" date="2021" name="BMC Genomics">
        <title>Chromosome-level genome assembly and manually-curated proteome of model necrotroph Parastagonospora nodorum Sn15 reveals a genome-wide trove of candidate effector homologs, and redundancy of virulence-related functions within an accessory chromosome.</title>
        <authorList>
            <person name="Bertazzoni S."/>
            <person name="Jones D.A.B."/>
            <person name="Phan H.T."/>
            <person name="Tan K.-C."/>
            <person name="Hane J.K."/>
        </authorList>
    </citation>
    <scope>NUCLEOTIDE SEQUENCE [LARGE SCALE GENOMIC DNA]</scope>
    <source>
        <strain evidence="8">SN15 / ATCC MYA-4574 / FGSC 10173)</strain>
    </source>
</reference>
<comment type="subunit">
    <text evidence="4">Binds to mitochondrial small subunit 15S rRNA.</text>
</comment>
<dbReference type="PROSITE" id="PS51375">
    <property type="entry name" value="PPR"/>
    <property type="match status" value="3"/>
</dbReference>
<feature type="repeat" description="PPR" evidence="5">
    <location>
        <begin position="615"/>
        <end position="649"/>
    </location>
</feature>
<dbReference type="Pfam" id="PF01535">
    <property type="entry name" value="PPR"/>
    <property type="match status" value="1"/>
</dbReference>
<evidence type="ECO:0000313" key="8">
    <source>
        <dbReference type="Proteomes" id="UP000663193"/>
    </source>
</evidence>
<proteinExistence type="inferred from homology"/>
<evidence type="ECO:0000256" key="2">
    <source>
        <dbReference type="ARBA" id="ARBA00022737"/>
    </source>
</evidence>
<dbReference type="PANTHER" id="PTHR47447">
    <property type="entry name" value="OS03G0856100 PROTEIN"/>
    <property type="match status" value="1"/>
</dbReference>